<name>A0A0B6Z8B5_9EUPU</name>
<feature type="non-terminal residue" evidence="1">
    <location>
        <position position="1"/>
    </location>
</feature>
<reference evidence="1" key="1">
    <citation type="submission" date="2014-12" db="EMBL/GenBank/DDBJ databases">
        <title>Insight into the proteome of Arion vulgaris.</title>
        <authorList>
            <person name="Aradska J."/>
            <person name="Bulat T."/>
            <person name="Smidak R."/>
            <person name="Sarate P."/>
            <person name="Gangsoo J."/>
            <person name="Sialana F."/>
            <person name="Bilban M."/>
            <person name="Lubec G."/>
        </authorList>
    </citation>
    <scope>NUCLEOTIDE SEQUENCE</scope>
    <source>
        <tissue evidence="1">Skin</tissue>
    </source>
</reference>
<accession>A0A0B6Z8B5</accession>
<sequence length="80" mass="9309">ERLNISCLGGRNQSDRMANLYTEIKQEVEQTEINQISEEMNSNEEVNIEVSKFDEKLTGGEEVEQPGLWEEDRYIKDEIS</sequence>
<evidence type="ECO:0000313" key="1">
    <source>
        <dbReference type="EMBL" id="CEK64191.1"/>
    </source>
</evidence>
<proteinExistence type="predicted"/>
<protein>
    <submittedName>
        <fullName evidence="1">Uncharacterized protein</fullName>
    </submittedName>
</protein>
<feature type="non-terminal residue" evidence="1">
    <location>
        <position position="80"/>
    </location>
</feature>
<dbReference type="AlphaFoldDB" id="A0A0B6Z8B5"/>
<dbReference type="EMBL" id="HACG01017326">
    <property type="protein sequence ID" value="CEK64191.1"/>
    <property type="molecule type" value="Transcribed_RNA"/>
</dbReference>
<organism evidence="1">
    <name type="scientific">Arion vulgaris</name>
    <dbReference type="NCBI Taxonomy" id="1028688"/>
    <lineage>
        <taxon>Eukaryota</taxon>
        <taxon>Metazoa</taxon>
        <taxon>Spiralia</taxon>
        <taxon>Lophotrochozoa</taxon>
        <taxon>Mollusca</taxon>
        <taxon>Gastropoda</taxon>
        <taxon>Heterobranchia</taxon>
        <taxon>Euthyneura</taxon>
        <taxon>Panpulmonata</taxon>
        <taxon>Eupulmonata</taxon>
        <taxon>Stylommatophora</taxon>
        <taxon>Helicina</taxon>
        <taxon>Arionoidea</taxon>
        <taxon>Arionidae</taxon>
        <taxon>Arion</taxon>
    </lineage>
</organism>
<gene>
    <name evidence="1" type="primary">ORF50907</name>
</gene>